<sequence length="117" mass="12781">MRTRPVCTYCGRTGHEERTCYQLHGFPGDTGRGRGRGRGSGQGHNTGRGREVGFGRANVAQANFGSASSQPHTITSAYRQGLGLNNEQWETLVNLLNSAKPAPRDRLSGLTNRHLQF</sequence>
<name>A0A565CDX1_9BRAS</name>
<keyword evidence="5" id="KW-1185">Reference proteome</keyword>
<organism evidence="4 5">
    <name type="scientific">Arabis nemorensis</name>
    <dbReference type="NCBI Taxonomy" id="586526"/>
    <lineage>
        <taxon>Eukaryota</taxon>
        <taxon>Viridiplantae</taxon>
        <taxon>Streptophyta</taxon>
        <taxon>Embryophyta</taxon>
        <taxon>Tracheophyta</taxon>
        <taxon>Spermatophyta</taxon>
        <taxon>Magnoliopsida</taxon>
        <taxon>eudicotyledons</taxon>
        <taxon>Gunneridae</taxon>
        <taxon>Pentapetalae</taxon>
        <taxon>rosids</taxon>
        <taxon>malvids</taxon>
        <taxon>Brassicales</taxon>
        <taxon>Brassicaceae</taxon>
        <taxon>Arabideae</taxon>
        <taxon>Arabis</taxon>
    </lineage>
</organism>
<dbReference type="OrthoDB" id="1681931at2759"/>
<feature type="domain" description="CCHC-type" evidence="3">
    <location>
        <begin position="7"/>
        <end position="20"/>
    </location>
</feature>
<dbReference type="AlphaFoldDB" id="A0A565CDX1"/>
<dbReference type="GO" id="GO:0008270">
    <property type="term" value="F:zinc ion binding"/>
    <property type="evidence" value="ECO:0007669"/>
    <property type="project" value="UniProtKB-KW"/>
</dbReference>
<dbReference type="GO" id="GO:0003676">
    <property type="term" value="F:nucleic acid binding"/>
    <property type="evidence" value="ECO:0007669"/>
    <property type="project" value="InterPro"/>
</dbReference>
<dbReference type="InterPro" id="IPR001878">
    <property type="entry name" value="Znf_CCHC"/>
</dbReference>
<dbReference type="EMBL" id="CABITT030000007">
    <property type="protein sequence ID" value="VVB11711.1"/>
    <property type="molecule type" value="Genomic_DNA"/>
</dbReference>
<keyword evidence="1" id="KW-0862">Zinc</keyword>
<evidence type="ECO:0000259" key="3">
    <source>
        <dbReference type="PROSITE" id="PS50158"/>
    </source>
</evidence>
<evidence type="ECO:0000256" key="1">
    <source>
        <dbReference type="PROSITE-ProRule" id="PRU00047"/>
    </source>
</evidence>
<feature type="region of interest" description="Disordered" evidence="2">
    <location>
        <begin position="24"/>
        <end position="51"/>
    </location>
</feature>
<accession>A0A565CDX1</accession>
<gene>
    <name evidence="4" type="ORF">ANE_LOCUS22155</name>
</gene>
<dbReference type="PROSITE" id="PS50158">
    <property type="entry name" value="ZF_CCHC"/>
    <property type="match status" value="1"/>
</dbReference>
<reference evidence="4" key="1">
    <citation type="submission" date="2019-07" db="EMBL/GenBank/DDBJ databases">
        <authorList>
            <person name="Dittberner H."/>
        </authorList>
    </citation>
    <scope>NUCLEOTIDE SEQUENCE [LARGE SCALE GENOMIC DNA]</scope>
</reference>
<keyword evidence="1" id="KW-0863">Zinc-finger</keyword>
<keyword evidence="1" id="KW-0479">Metal-binding</keyword>
<evidence type="ECO:0000256" key="2">
    <source>
        <dbReference type="SAM" id="MobiDB-lite"/>
    </source>
</evidence>
<proteinExistence type="predicted"/>
<evidence type="ECO:0000313" key="4">
    <source>
        <dbReference type="EMBL" id="VVB11711.1"/>
    </source>
</evidence>
<protein>
    <recommendedName>
        <fullName evidence="3">CCHC-type domain-containing protein</fullName>
    </recommendedName>
</protein>
<comment type="caution">
    <text evidence="4">The sequence shown here is derived from an EMBL/GenBank/DDBJ whole genome shotgun (WGS) entry which is preliminary data.</text>
</comment>
<dbReference type="Proteomes" id="UP000489600">
    <property type="component" value="Unassembled WGS sequence"/>
</dbReference>
<evidence type="ECO:0000313" key="5">
    <source>
        <dbReference type="Proteomes" id="UP000489600"/>
    </source>
</evidence>